<dbReference type="PANTHER" id="PTHR38761:SF1">
    <property type="entry name" value="GLUTAMATE--CYSTEINE LIGASE"/>
    <property type="match status" value="1"/>
</dbReference>
<organism evidence="11 12">
    <name type="scientific">Burkholderia paludis</name>
    <dbReference type="NCBI Taxonomy" id="1506587"/>
    <lineage>
        <taxon>Bacteria</taxon>
        <taxon>Pseudomonadati</taxon>
        <taxon>Pseudomonadota</taxon>
        <taxon>Betaproteobacteria</taxon>
        <taxon>Burkholderiales</taxon>
        <taxon>Burkholderiaceae</taxon>
        <taxon>Burkholderia</taxon>
        <taxon>Burkholderia cepacia complex</taxon>
    </lineage>
</organism>
<name>A0A6J5DJC3_9BURK</name>
<dbReference type="EC" id="6.3.2.2" evidence="8"/>
<dbReference type="GO" id="GO:0006750">
    <property type="term" value="P:glutathione biosynthetic process"/>
    <property type="evidence" value="ECO:0007669"/>
    <property type="project" value="UniProtKB-UniRule"/>
</dbReference>
<dbReference type="InterPro" id="IPR014746">
    <property type="entry name" value="Gln_synth/guanido_kin_cat_dom"/>
</dbReference>
<keyword evidence="3 8" id="KW-0436">Ligase</keyword>
<dbReference type="InterPro" id="IPR006334">
    <property type="entry name" value="Glut_cys_ligase"/>
</dbReference>
<dbReference type="GO" id="GO:0004357">
    <property type="term" value="F:glutamate-cysteine ligase activity"/>
    <property type="evidence" value="ECO:0007669"/>
    <property type="project" value="UniProtKB-UniRule"/>
</dbReference>
<evidence type="ECO:0000256" key="8">
    <source>
        <dbReference type="HAMAP-Rule" id="MF_00578"/>
    </source>
</evidence>
<evidence type="ECO:0000256" key="4">
    <source>
        <dbReference type="ARBA" id="ARBA00022684"/>
    </source>
</evidence>
<comment type="catalytic activity">
    <reaction evidence="7 8 9">
        <text>L-cysteine + L-glutamate + ATP = gamma-L-glutamyl-L-cysteine + ADP + phosphate + H(+)</text>
        <dbReference type="Rhea" id="RHEA:13285"/>
        <dbReference type="ChEBI" id="CHEBI:15378"/>
        <dbReference type="ChEBI" id="CHEBI:29985"/>
        <dbReference type="ChEBI" id="CHEBI:30616"/>
        <dbReference type="ChEBI" id="CHEBI:35235"/>
        <dbReference type="ChEBI" id="CHEBI:43474"/>
        <dbReference type="ChEBI" id="CHEBI:58173"/>
        <dbReference type="ChEBI" id="CHEBI:456216"/>
        <dbReference type="EC" id="6.3.2.2"/>
    </reaction>
</comment>
<dbReference type="PANTHER" id="PTHR38761">
    <property type="entry name" value="GLUTAMATE--CYSTEINE LIGASE"/>
    <property type="match status" value="1"/>
</dbReference>
<dbReference type="AlphaFoldDB" id="A0A6J5DJC3"/>
<comment type="similarity">
    <text evidence="2 8">Belongs to the glutamate--cysteine ligase type 1 family. Type 1 subfamily.</text>
</comment>
<reference evidence="11 12" key="1">
    <citation type="submission" date="2019-09" db="EMBL/GenBank/DDBJ databases">
        <authorList>
            <person name="Depoorter E."/>
        </authorList>
    </citation>
    <scope>NUCLEOTIDE SEQUENCE [LARGE SCALE GENOMIC DNA]</scope>
    <source>
        <strain evidence="11">LMG 30113</strain>
    </source>
</reference>
<dbReference type="HAMAP" id="MF_00578">
    <property type="entry name" value="Glu_cys_ligase"/>
    <property type="match status" value="1"/>
</dbReference>
<dbReference type="EMBL" id="CABVQD010000008">
    <property type="protein sequence ID" value="VWB64753.1"/>
    <property type="molecule type" value="Genomic_DNA"/>
</dbReference>
<proteinExistence type="inferred from homology"/>
<comment type="pathway">
    <text evidence="1 8 9">Sulfur metabolism; glutathione biosynthesis; glutathione from L-cysteine and L-glutamate: step 1/2.</text>
</comment>
<dbReference type="Proteomes" id="UP000494330">
    <property type="component" value="Unassembled WGS sequence"/>
</dbReference>
<evidence type="ECO:0000313" key="12">
    <source>
        <dbReference type="Proteomes" id="UP000494330"/>
    </source>
</evidence>
<evidence type="ECO:0000256" key="1">
    <source>
        <dbReference type="ARBA" id="ARBA00005006"/>
    </source>
</evidence>
<evidence type="ECO:0000313" key="11">
    <source>
        <dbReference type="EMBL" id="VWB64753.1"/>
    </source>
</evidence>
<dbReference type="UniPathway" id="UPA00142">
    <property type="reaction ID" value="UER00209"/>
</dbReference>
<sequence length="556" mass="61797">MTHDSRRHTWMTTPYRRRLGVLSDAAHLPLLGHGLCGVERETLRVDAAGRLALTQHPRALGAALTHPSITTDYAEPLLEFVTPPQHDAADVIERLDELHRFACHAIGDELLWSQSMPCPLDDDRRIPIAWYGTSNIGILKHVYRRGLAFRYGKAMQCIAGIHYNHSLADAVWPLLRDVRDGCEQSGRDGRDVRDARSAGYLALIRNFHRYGWLLPYLFGASPALCAGFVAGGRHGLDMFDAQTLYLPYATSLRMSDLGYQNRVQGAFAPCLDNLPAYLEGLARAVAQPCPEYQAIGAKRDGEWLQLSTHLLQMENEFYASIRPKRTVRSGERPLDALRSRGIEYVEVRCLDIDPFAPHGVAETTLRFVDAFLLFCALDDSPCLAGAEQDACRRNFAAVAREGRRPGLELQRGDERVALRTWAHELLARINEAAGVLDLQRGDTRTTAALDAQYVKLDDPQATPSARVLDALHTLRDDPRGACFAFGMRQTLAHTEAFRARPLPADVLARFDATAAESLGRQADLERTQIGNFDAFLAAYHAGTLNQECGEPTHDAR</sequence>
<evidence type="ECO:0000256" key="3">
    <source>
        <dbReference type="ARBA" id="ARBA00022598"/>
    </source>
</evidence>
<feature type="domain" description="Glutamate--cysteine ligase" evidence="10">
    <location>
        <begin position="21"/>
        <end position="398"/>
    </location>
</feature>
<dbReference type="GO" id="GO:0046872">
    <property type="term" value="F:metal ion binding"/>
    <property type="evidence" value="ECO:0007669"/>
    <property type="project" value="TreeGrafter"/>
</dbReference>
<dbReference type="SUPFAM" id="SSF55931">
    <property type="entry name" value="Glutamine synthetase/guanido kinase"/>
    <property type="match status" value="1"/>
</dbReference>
<protein>
    <recommendedName>
        <fullName evidence="8">Glutamate--cysteine ligase</fullName>
        <ecNumber evidence="8">6.3.2.2</ecNumber>
    </recommendedName>
    <alternativeName>
        <fullName evidence="8">Gamma-ECS</fullName>
        <shortName evidence="8">GCS</shortName>
    </alternativeName>
    <alternativeName>
        <fullName evidence="8">Gamma-glutamylcysteine synthetase</fullName>
    </alternativeName>
</protein>
<keyword evidence="12" id="KW-1185">Reference proteome</keyword>
<evidence type="ECO:0000256" key="7">
    <source>
        <dbReference type="ARBA" id="ARBA00048819"/>
    </source>
</evidence>
<evidence type="ECO:0000256" key="2">
    <source>
        <dbReference type="ARBA" id="ARBA00008772"/>
    </source>
</evidence>
<evidence type="ECO:0000256" key="5">
    <source>
        <dbReference type="ARBA" id="ARBA00022741"/>
    </source>
</evidence>
<accession>A0A6J5DJC3</accession>
<keyword evidence="5 8" id="KW-0547">Nucleotide-binding</keyword>
<evidence type="ECO:0000259" key="10">
    <source>
        <dbReference type="Pfam" id="PF04262"/>
    </source>
</evidence>
<evidence type="ECO:0000256" key="6">
    <source>
        <dbReference type="ARBA" id="ARBA00022840"/>
    </source>
</evidence>
<gene>
    <name evidence="8" type="primary">gshA</name>
    <name evidence="11" type="ORF">BPA30113_02888</name>
</gene>
<dbReference type="InterPro" id="IPR007370">
    <property type="entry name" value="Glu_cys_ligase"/>
</dbReference>
<dbReference type="Gene3D" id="3.30.590.20">
    <property type="match status" value="1"/>
</dbReference>
<dbReference type="Pfam" id="PF04262">
    <property type="entry name" value="Glu_cys_ligase"/>
    <property type="match status" value="1"/>
</dbReference>
<evidence type="ECO:0000256" key="9">
    <source>
        <dbReference type="RuleBase" id="RU004391"/>
    </source>
</evidence>
<dbReference type="NCBIfam" id="TIGR01434">
    <property type="entry name" value="glu_cys_ligase"/>
    <property type="match status" value="1"/>
</dbReference>
<dbReference type="GO" id="GO:0005829">
    <property type="term" value="C:cytosol"/>
    <property type="evidence" value="ECO:0007669"/>
    <property type="project" value="TreeGrafter"/>
</dbReference>
<keyword evidence="6 8" id="KW-0067">ATP-binding</keyword>
<keyword evidence="4 8" id="KW-0317">Glutathione biosynthesis</keyword>
<dbReference type="GO" id="GO:0005524">
    <property type="term" value="F:ATP binding"/>
    <property type="evidence" value="ECO:0007669"/>
    <property type="project" value="UniProtKB-KW"/>
</dbReference>